<dbReference type="AlphaFoldDB" id="Q7NF38"/>
<sequence length="341" mass="37514">MRWLEVAAMMMSFVRSLLLFSGLMVYSASVGTAAELPTGRLAREAVQAQWKLPRLKTDGTVTVKAKLLSDGHLIDPQLTLGGPLAIEGGEAAELTRRSLEEAIRRAVVDTASRGPVEFTLQIRSSGRVPGCFPLRVALPVALKDTQETIPEVLFKGLEQGLIKWNAMVVGYAEGKLPEPLVVVPSPEQADVVVEAFEDYPDYSSYFIDERSGRVVVRMPFKRDVGAWVTQGFRWWHPEQITQQTMFQLGRQMGLGLSENNTNVLYPDQSLTIVTSPQKGLGVGTRNVQTIIDGNLVNEYGGGDRTITSFQLEDAGDFVRTRRCAAERAPASPNVINRPETP</sequence>
<dbReference type="KEGG" id="gvi:gll3688"/>
<reference evidence="1 2" key="1">
    <citation type="journal article" date="2003" name="DNA Res.">
        <title>Complete genome structure of Gloeobacter violaceus PCC 7421, a cyanobacterium that lacks thylakoids.</title>
        <authorList>
            <person name="Nakamura Y."/>
            <person name="Kaneko T."/>
            <person name="Sato S."/>
            <person name="Mimuro M."/>
            <person name="Miyashita H."/>
            <person name="Tsuchiya T."/>
            <person name="Sasamoto S."/>
            <person name="Watanabe A."/>
            <person name="Kawashima K."/>
            <person name="Kishida Y."/>
            <person name="Kiyokawa C."/>
            <person name="Kohara M."/>
            <person name="Matsumoto M."/>
            <person name="Matsuno A."/>
            <person name="Nakazaki N."/>
            <person name="Shimpo S."/>
            <person name="Takeuchi C."/>
            <person name="Yamada M."/>
            <person name="Tabata S."/>
        </authorList>
    </citation>
    <scope>NUCLEOTIDE SEQUENCE [LARGE SCALE GENOMIC DNA]</scope>
    <source>
        <strain evidence="2">ATCC 29082 / PCC 7421</strain>
    </source>
</reference>
<reference evidence="1 2" key="2">
    <citation type="journal article" date="2003" name="DNA Res.">
        <title>Complete genome structure of Gloeobacter violaceus PCC 7421, a cyanobacterium that lacks thylakoids (supplement).</title>
        <authorList>
            <person name="Nakamura Y."/>
            <person name="Kaneko T."/>
            <person name="Sato S."/>
            <person name="Mimuro M."/>
            <person name="Miyashita H."/>
            <person name="Tsuchiya T."/>
            <person name="Sasamoto S."/>
            <person name="Watanabe A."/>
            <person name="Kawashima K."/>
            <person name="Kishida Y."/>
            <person name="Kiyokawa C."/>
            <person name="Kohara M."/>
            <person name="Matsumoto M."/>
            <person name="Matsuno A."/>
            <person name="Nakazaki N."/>
            <person name="Shimpo S."/>
            <person name="Takeuchi C."/>
            <person name="Yamada M."/>
            <person name="Tabata S."/>
        </authorList>
    </citation>
    <scope>NUCLEOTIDE SEQUENCE [LARGE SCALE GENOMIC DNA]</scope>
    <source>
        <strain evidence="2">ATCC 29082 / PCC 7421</strain>
    </source>
</reference>
<dbReference type="EnsemblBacteria" id="BAC91629">
    <property type="protein sequence ID" value="BAC91629"/>
    <property type="gene ID" value="BAC91629"/>
</dbReference>
<evidence type="ECO:0000313" key="1">
    <source>
        <dbReference type="EMBL" id="BAC91629.1"/>
    </source>
</evidence>
<gene>
    <name evidence="1" type="ordered locus">gll3688</name>
</gene>
<dbReference type="OrthoDB" id="9829425at2"/>
<accession>Q7NF38</accession>
<dbReference type="eggNOG" id="COG5549">
    <property type="taxonomic scope" value="Bacteria"/>
</dbReference>
<evidence type="ECO:0000313" key="2">
    <source>
        <dbReference type="Proteomes" id="UP000000557"/>
    </source>
</evidence>
<protein>
    <submittedName>
        <fullName evidence="1">Gll3688 protein</fullName>
    </submittedName>
</protein>
<dbReference type="HOGENOM" id="CLU_849314_0_0_3"/>
<dbReference type="PhylomeDB" id="Q7NF38"/>
<proteinExistence type="predicted"/>
<keyword evidence="2" id="KW-1185">Reference proteome</keyword>
<name>Q7NF38_GLOVI</name>
<dbReference type="PATRIC" id="fig|251221.4.peg.3722"/>
<dbReference type="Proteomes" id="UP000000557">
    <property type="component" value="Chromosome"/>
</dbReference>
<dbReference type="InParanoid" id="Q7NF38"/>
<dbReference type="EMBL" id="BA000045">
    <property type="protein sequence ID" value="BAC91629.1"/>
    <property type="molecule type" value="Genomic_DNA"/>
</dbReference>
<organism evidence="1 2">
    <name type="scientific">Gloeobacter violaceus (strain ATCC 29082 / PCC 7421)</name>
    <dbReference type="NCBI Taxonomy" id="251221"/>
    <lineage>
        <taxon>Bacteria</taxon>
        <taxon>Bacillati</taxon>
        <taxon>Cyanobacteriota</taxon>
        <taxon>Cyanophyceae</taxon>
        <taxon>Gloeobacterales</taxon>
        <taxon>Gloeobacteraceae</taxon>
        <taxon>Gloeobacter</taxon>
    </lineage>
</organism>